<sequence length="643" mass="69883">MYEHFFSLRRRPFAATPDPACWYHSGPFRAALDELLICVERGEGINVLVAPPGTGKTLLCERLIRDLGQEFVPAFLRHVTFATRRSFLQALLAELNEPFDKQTDQELRLNVVTWLKDLHHLGRKLALVVDEAHLLAEAVLDELRILADYAQDGQSVVRLVLSGQLSLEEKLALPGVQPLNQRIRSYVILPLLTAAESADYVDFRVTWAGGRTAELFTSEALTLICRAADGIPRCLNQLCDHALLSAYATEERPVSVATVRQALDDLSHLSLTWNAVSLPPETSTGGHSNEEVLEIAPPAATAAPGEVRTWAASHQQITGSPADENAPTEHFSTVGGARYSLVGETGNTLDTAHGTTDEPAAPASAAVSATGHDDDQTPVPVYRLSRRWDASESSSFGPPVFAEATPPSRELPLETGPWASSSDDQEDREDTSEVQEEPVLDRYAALDAGLEPPPVPSVSPTRTVEPPRDLPPSADWPSENWPSEVGDTELPPDIRRRLAAVKHVLDAVAEADEQQDRRWTGTEAHPPGFSSTTQSGSATLEDVLQTQVLDTCAEVKHFLGEAETPARTPTPTTPRTEAPCSSSESATPAVNCLEVGADLAAEDRATSSPPPPTRAEARPATSTERRSYRNLFTLLRRKQQGHD</sequence>
<feature type="compositionally biased region" description="Low complexity" evidence="1">
    <location>
        <begin position="561"/>
        <end position="579"/>
    </location>
</feature>
<feature type="compositionally biased region" description="Polar residues" evidence="1">
    <location>
        <begin position="345"/>
        <end position="354"/>
    </location>
</feature>
<dbReference type="SUPFAM" id="SSF52540">
    <property type="entry name" value="P-loop containing nucleoside triphosphate hydrolases"/>
    <property type="match status" value="1"/>
</dbReference>
<feature type="compositionally biased region" description="Acidic residues" evidence="1">
    <location>
        <begin position="423"/>
        <end position="438"/>
    </location>
</feature>
<protein>
    <submittedName>
        <fullName evidence="3">AAA family ATPase</fullName>
    </submittedName>
</protein>
<dbReference type="AlphaFoldDB" id="A0A7C4LQX9"/>
<feature type="region of interest" description="Disordered" evidence="1">
    <location>
        <begin position="509"/>
        <end position="536"/>
    </location>
</feature>
<organism evidence="3">
    <name type="scientific">Schlesneria paludicola</name>
    <dbReference type="NCBI Taxonomy" id="360056"/>
    <lineage>
        <taxon>Bacteria</taxon>
        <taxon>Pseudomonadati</taxon>
        <taxon>Planctomycetota</taxon>
        <taxon>Planctomycetia</taxon>
        <taxon>Planctomycetales</taxon>
        <taxon>Planctomycetaceae</taxon>
        <taxon>Schlesneria</taxon>
    </lineage>
</organism>
<evidence type="ECO:0000256" key="1">
    <source>
        <dbReference type="SAM" id="MobiDB-lite"/>
    </source>
</evidence>
<dbReference type="InterPro" id="IPR027417">
    <property type="entry name" value="P-loop_NTPase"/>
</dbReference>
<dbReference type="Gene3D" id="3.40.50.300">
    <property type="entry name" value="P-loop containing nucleotide triphosphate hydrolases"/>
    <property type="match status" value="1"/>
</dbReference>
<dbReference type="Pfam" id="PF13401">
    <property type="entry name" value="AAA_22"/>
    <property type="match status" value="1"/>
</dbReference>
<feature type="region of interest" description="Disordered" evidence="1">
    <location>
        <begin position="560"/>
        <end position="643"/>
    </location>
</feature>
<proteinExistence type="predicted"/>
<name>A0A7C4LQX9_9PLAN</name>
<evidence type="ECO:0000259" key="2">
    <source>
        <dbReference type="Pfam" id="PF13401"/>
    </source>
</evidence>
<evidence type="ECO:0000313" key="3">
    <source>
        <dbReference type="EMBL" id="HGT41257.1"/>
    </source>
</evidence>
<accession>A0A7C4LQX9</accession>
<comment type="caution">
    <text evidence="3">The sequence shown here is derived from an EMBL/GenBank/DDBJ whole genome shotgun (WGS) entry which is preliminary data.</text>
</comment>
<feature type="region of interest" description="Disordered" evidence="1">
    <location>
        <begin position="344"/>
        <end position="490"/>
    </location>
</feature>
<feature type="domain" description="ORC1/DEAH AAA+ ATPase" evidence="2">
    <location>
        <begin position="41"/>
        <end position="171"/>
    </location>
</feature>
<feature type="compositionally biased region" description="Low complexity" evidence="1">
    <location>
        <begin position="359"/>
        <end position="369"/>
    </location>
</feature>
<dbReference type="PANTHER" id="PTHR35894">
    <property type="entry name" value="GENERAL SECRETION PATHWAY PROTEIN A-RELATED"/>
    <property type="match status" value="1"/>
</dbReference>
<dbReference type="InterPro" id="IPR052026">
    <property type="entry name" value="ExeA_AAA_ATPase_DNA-bind"/>
</dbReference>
<dbReference type="GO" id="GO:0016887">
    <property type="term" value="F:ATP hydrolysis activity"/>
    <property type="evidence" value="ECO:0007669"/>
    <property type="project" value="InterPro"/>
</dbReference>
<reference evidence="3" key="1">
    <citation type="journal article" date="2020" name="mSystems">
        <title>Genome- and Community-Level Interaction Insights into Carbon Utilization and Element Cycling Functions of Hydrothermarchaeota in Hydrothermal Sediment.</title>
        <authorList>
            <person name="Zhou Z."/>
            <person name="Liu Y."/>
            <person name="Xu W."/>
            <person name="Pan J."/>
            <person name="Luo Z.H."/>
            <person name="Li M."/>
        </authorList>
    </citation>
    <scope>NUCLEOTIDE SEQUENCE [LARGE SCALE GENOMIC DNA]</scope>
    <source>
        <strain evidence="3">SpSt-508</strain>
    </source>
</reference>
<dbReference type="EMBL" id="DSVQ01000019">
    <property type="protein sequence ID" value="HGT41257.1"/>
    <property type="molecule type" value="Genomic_DNA"/>
</dbReference>
<dbReference type="PANTHER" id="PTHR35894:SF1">
    <property type="entry name" value="PHOSPHORIBULOKINASE _ URIDINE KINASE FAMILY"/>
    <property type="match status" value="1"/>
</dbReference>
<dbReference type="InterPro" id="IPR049945">
    <property type="entry name" value="AAA_22"/>
</dbReference>
<gene>
    <name evidence="3" type="ORF">ENS64_18570</name>
</gene>